<comment type="similarity">
    <text evidence="2">Belongs to the class-I pyridoxal-phosphate-dependent aminotransferase family.</text>
</comment>
<dbReference type="InterPro" id="IPR004839">
    <property type="entry name" value="Aminotransferase_I/II_large"/>
</dbReference>
<organism evidence="7 8">
    <name type="scientific">Ktedonosporobacter rubrisoli</name>
    <dbReference type="NCBI Taxonomy" id="2509675"/>
    <lineage>
        <taxon>Bacteria</taxon>
        <taxon>Bacillati</taxon>
        <taxon>Chloroflexota</taxon>
        <taxon>Ktedonobacteria</taxon>
        <taxon>Ktedonobacterales</taxon>
        <taxon>Ktedonosporobacteraceae</taxon>
        <taxon>Ktedonosporobacter</taxon>
    </lineage>
</organism>
<keyword evidence="3 7" id="KW-0032">Aminotransferase</keyword>
<accession>A0A4P6JTM2</accession>
<dbReference type="FunFam" id="3.40.640.10:FF:000024">
    <property type="entry name" value="Kynurenine--oxoglutarate transaminase 3"/>
    <property type="match status" value="1"/>
</dbReference>
<name>A0A4P6JTM2_KTERU</name>
<dbReference type="Gene3D" id="3.90.1150.10">
    <property type="entry name" value="Aspartate Aminotransferase, domain 1"/>
    <property type="match status" value="1"/>
</dbReference>
<dbReference type="InterPro" id="IPR015421">
    <property type="entry name" value="PyrdxlP-dep_Trfase_major"/>
</dbReference>
<dbReference type="PANTHER" id="PTHR43807:SF20">
    <property type="entry name" value="FI04487P"/>
    <property type="match status" value="1"/>
</dbReference>
<evidence type="ECO:0000313" key="8">
    <source>
        <dbReference type="Proteomes" id="UP000290365"/>
    </source>
</evidence>
<dbReference type="InterPro" id="IPR015422">
    <property type="entry name" value="PyrdxlP-dep_Trfase_small"/>
</dbReference>
<evidence type="ECO:0000256" key="3">
    <source>
        <dbReference type="ARBA" id="ARBA00022576"/>
    </source>
</evidence>
<sequence>MSIPARRVETFGTTIFTEINNLAQQYNALNLGQGKPDFDAPGDVVGEMVKALQAGKYNQYAPGPGTPSLRKAVADHAARFYNLDIDPARGVIVTAGATEGVLSAVLGLVDPGDEVIVIEPFYDSYVPDIIMANARPVYVPLHPPTWTLDPDELRAAFSPRTRALLLNTPHNPSGRVFSREELTFIAELCIEHDVTVISDEVYEHLLFGSAQHIPIATLPGMFERTVTVSSSGKSFNATGWKVGWVYGHPDLLEGVARAHQFVTFAVHHPAQEAVAYALGLPDSYYQEFQAMYQAKLALLTDALDSSGLQYRVPEGTYFVMVNYARVFEGTPLEFTHHLIKEIGVACIPPESFYSQEHVAIVQGYARLSFCKNDDTLRQVKERLVKLQR</sequence>
<dbReference type="GO" id="GO:0016212">
    <property type="term" value="F:kynurenine-oxoglutarate transaminase activity"/>
    <property type="evidence" value="ECO:0007669"/>
    <property type="project" value="TreeGrafter"/>
</dbReference>
<dbReference type="Pfam" id="PF00155">
    <property type="entry name" value="Aminotran_1_2"/>
    <property type="match status" value="1"/>
</dbReference>
<proteinExistence type="inferred from homology"/>
<keyword evidence="5" id="KW-0663">Pyridoxal phosphate</keyword>
<comment type="cofactor">
    <cofactor evidence="1">
        <name>pyridoxal 5'-phosphate</name>
        <dbReference type="ChEBI" id="CHEBI:597326"/>
    </cofactor>
</comment>
<dbReference type="EMBL" id="CP035758">
    <property type="protein sequence ID" value="QBD78804.1"/>
    <property type="molecule type" value="Genomic_DNA"/>
</dbReference>
<dbReference type="RefSeq" id="WP_129889857.1">
    <property type="nucleotide sequence ID" value="NZ_CP035758.1"/>
</dbReference>
<evidence type="ECO:0000256" key="4">
    <source>
        <dbReference type="ARBA" id="ARBA00022679"/>
    </source>
</evidence>
<dbReference type="GO" id="GO:0005737">
    <property type="term" value="C:cytoplasm"/>
    <property type="evidence" value="ECO:0007669"/>
    <property type="project" value="TreeGrafter"/>
</dbReference>
<dbReference type="Proteomes" id="UP000290365">
    <property type="component" value="Chromosome"/>
</dbReference>
<dbReference type="InterPro" id="IPR051326">
    <property type="entry name" value="Kynurenine-oxoglutarate_AT"/>
</dbReference>
<dbReference type="GO" id="GO:0030170">
    <property type="term" value="F:pyridoxal phosphate binding"/>
    <property type="evidence" value="ECO:0007669"/>
    <property type="project" value="InterPro"/>
</dbReference>
<dbReference type="KEGG" id="kbs:EPA93_23580"/>
<dbReference type="Gene3D" id="3.40.640.10">
    <property type="entry name" value="Type I PLP-dependent aspartate aminotransferase-like (Major domain)"/>
    <property type="match status" value="1"/>
</dbReference>
<evidence type="ECO:0000256" key="1">
    <source>
        <dbReference type="ARBA" id="ARBA00001933"/>
    </source>
</evidence>
<keyword evidence="8" id="KW-1185">Reference proteome</keyword>
<dbReference type="InterPro" id="IPR015424">
    <property type="entry name" value="PyrdxlP-dep_Trfase"/>
</dbReference>
<feature type="domain" description="Aminotransferase class I/classII large" evidence="6">
    <location>
        <begin position="28"/>
        <end position="383"/>
    </location>
</feature>
<dbReference type="CDD" id="cd00609">
    <property type="entry name" value="AAT_like"/>
    <property type="match status" value="1"/>
</dbReference>
<evidence type="ECO:0000313" key="7">
    <source>
        <dbReference type="EMBL" id="QBD78804.1"/>
    </source>
</evidence>
<dbReference type="AlphaFoldDB" id="A0A4P6JTM2"/>
<protein>
    <submittedName>
        <fullName evidence="7">Aminotransferase class I/II-fold pyridoxal phosphate-dependent enzyme</fullName>
    </submittedName>
</protein>
<evidence type="ECO:0000259" key="6">
    <source>
        <dbReference type="Pfam" id="PF00155"/>
    </source>
</evidence>
<keyword evidence="4 7" id="KW-0808">Transferase</keyword>
<gene>
    <name evidence="7" type="ORF">EPA93_23580</name>
</gene>
<evidence type="ECO:0000256" key="5">
    <source>
        <dbReference type="ARBA" id="ARBA00022898"/>
    </source>
</evidence>
<evidence type="ECO:0000256" key="2">
    <source>
        <dbReference type="ARBA" id="ARBA00007441"/>
    </source>
</evidence>
<dbReference type="OrthoDB" id="9813612at2"/>
<dbReference type="PANTHER" id="PTHR43807">
    <property type="entry name" value="FI04487P"/>
    <property type="match status" value="1"/>
</dbReference>
<dbReference type="SUPFAM" id="SSF53383">
    <property type="entry name" value="PLP-dependent transferases"/>
    <property type="match status" value="1"/>
</dbReference>
<reference evidence="7 8" key="1">
    <citation type="submission" date="2019-01" db="EMBL/GenBank/DDBJ databases">
        <title>Ktedonosporobacter rubrisoli SCAWS-G2.</title>
        <authorList>
            <person name="Huang Y."/>
            <person name="Yan B."/>
        </authorList>
    </citation>
    <scope>NUCLEOTIDE SEQUENCE [LARGE SCALE GENOMIC DNA]</scope>
    <source>
        <strain evidence="7 8">SCAWS-G2</strain>
    </source>
</reference>